<dbReference type="InterPro" id="IPR000073">
    <property type="entry name" value="AB_hydrolase_1"/>
</dbReference>
<dbReference type="AlphaFoldDB" id="A0A6B3VT79"/>
<dbReference type="PANTHER" id="PTHR46438">
    <property type="entry name" value="ALPHA/BETA-HYDROLASES SUPERFAMILY PROTEIN"/>
    <property type="match status" value="1"/>
</dbReference>
<dbReference type="PRINTS" id="PR00111">
    <property type="entry name" value="ABHYDROLASE"/>
</dbReference>
<dbReference type="InterPro" id="IPR000639">
    <property type="entry name" value="Epox_hydrolase-like"/>
</dbReference>
<evidence type="ECO:0000313" key="4">
    <source>
        <dbReference type="Proteomes" id="UP000472971"/>
    </source>
</evidence>
<proteinExistence type="predicted"/>
<evidence type="ECO:0000313" key="3">
    <source>
        <dbReference type="EMBL" id="NEY80418.1"/>
    </source>
</evidence>
<gene>
    <name evidence="3" type="ORF">G4D64_02525</name>
    <name evidence="2" type="ORF">H1Z61_02530</name>
</gene>
<dbReference type="InterPro" id="IPR029058">
    <property type="entry name" value="AB_hydrolase_fold"/>
</dbReference>
<sequence length="277" mass="32048">MGFKKASGNKKVNGIDLYYEFYAHPSSKNTIVLIHGFLSSSFSYRRLIPLLKNDFNVFSIDFPPFGKSGKSLRYTYSYDNIAQTIIHFIKMMGIDKIIIMGHSMGGQISLNIAYKQPTLVEKVILLCSSAYLQRAKRSLIFVSYFPFFYLYIKYWLGKSGVKQNLKNVIYDHTLIDHEMISGYLTPFQQNDIFRALTRMIRHREGDLSSEKLQTIETPCLLIWGEDDKIVPLNVGEKLNKELPNSQIVIFKETGHLLPEERPLDVFRHVLKFVNETN</sequence>
<evidence type="ECO:0000259" key="1">
    <source>
        <dbReference type="Pfam" id="PF00561"/>
    </source>
</evidence>
<dbReference type="PRINTS" id="PR00412">
    <property type="entry name" value="EPOXHYDRLASE"/>
</dbReference>
<dbReference type="PANTHER" id="PTHR46438:SF11">
    <property type="entry name" value="LIPASE-RELATED"/>
    <property type="match status" value="1"/>
</dbReference>
<reference evidence="2 5" key="2">
    <citation type="submission" date="2020-07" db="EMBL/GenBank/DDBJ databases">
        <authorList>
            <person name="Feng H."/>
        </authorList>
    </citation>
    <scope>NUCLEOTIDE SEQUENCE [LARGE SCALE GENOMIC DNA]</scope>
    <source>
        <strain evidence="5">s-12</strain>
        <strain evidence="2">S-12</strain>
    </source>
</reference>
<organism evidence="3 4">
    <name type="scientific">Bacillus aquiflavi</name>
    <dbReference type="NCBI Taxonomy" id="2672567"/>
    <lineage>
        <taxon>Bacteria</taxon>
        <taxon>Bacillati</taxon>
        <taxon>Bacillota</taxon>
        <taxon>Bacilli</taxon>
        <taxon>Bacillales</taxon>
        <taxon>Bacillaceae</taxon>
        <taxon>Bacillus</taxon>
    </lineage>
</organism>
<keyword evidence="3" id="KW-0378">Hydrolase</keyword>
<dbReference type="SUPFAM" id="SSF53474">
    <property type="entry name" value="alpha/beta-Hydrolases"/>
    <property type="match status" value="1"/>
</dbReference>
<dbReference type="Gene3D" id="3.40.50.1820">
    <property type="entry name" value="alpha/beta hydrolase"/>
    <property type="match status" value="1"/>
</dbReference>
<evidence type="ECO:0000313" key="2">
    <source>
        <dbReference type="EMBL" id="MBA4536044.1"/>
    </source>
</evidence>
<protein>
    <submittedName>
        <fullName evidence="3">Alpha/beta hydrolase</fullName>
    </submittedName>
</protein>
<dbReference type="EMBL" id="JAAIWN010000003">
    <property type="protein sequence ID" value="NEY80418.1"/>
    <property type="molecule type" value="Genomic_DNA"/>
</dbReference>
<dbReference type="GO" id="GO:0016787">
    <property type="term" value="F:hydrolase activity"/>
    <property type="evidence" value="ECO:0007669"/>
    <property type="project" value="UniProtKB-KW"/>
</dbReference>
<accession>A0A6B3VT79</accession>
<feature type="domain" description="AB hydrolase-1" evidence="1">
    <location>
        <begin position="30"/>
        <end position="262"/>
    </location>
</feature>
<dbReference type="Proteomes" id="UP000570010">
    <property type="component" value="Unassembled WGS sequence"/>
</dbReference>
<reference evidence="3 4" key="1">
    <citation type="submission" date="2020-02" db="EMBL/GenBank/DDBJ databases">
        <title>Bacillus aquiflavi sp. nov., isolated from yellow water of strong flavor Chinese baijiu in Yibin region of China.</title>
        <authorList>
            <person name="Xie J."/>
        </authorList>
    </citation>
    <scope>NUCLEOTIDE SEQUENCE [LARGE SCALE GENOMIC DNA]</scope>
    <source>
        <strain evidence="3 4">3H-10</strain>
    </source>
</reference>
<dbReference type="Proteomes" id="UP000472971">
    <property type="component" value="Unassembled WGS sequence"/>
</dbReference>
<dbReference type="Pfam" id="PF00561">
    <property type="entry name" value="Abhydrolase_1"/>
    <property type="match status" value="1"/>
</dbReference>
<dbReference type="RefSeq" id="WP_163239785.1">
    <property type="nucleotide sequence ID" value="NZ_JAAIWN010000003.1"/>
</dbReference>
<comment type="caution">
    <text evidence="3">The sequence shown here is derived from an EMBL/GenBank/DDBJ whole genome shotgun (WGS) entry which is preliminary data.</text>
</comment>
<name>A0A6B3VT79_9BACI</name>
<keyword evidence="4" id="KW-1185">Reference proteome</keyword>
<evidence type="ECO:0000313" key="5">
    <source>
        <dbReference type="Proteomes" id="UP000570010"/>
    </source>
</evidence>
<dbReference type="EMBL" id="JACEIO010000003">
    <property type="protein sequence ID" value="MBA4536044.1"/>
    <property type="molecule type" value="Genomic_DNA"/>
</dbReference>